<organism evidence="1 2">
    <name type="scientific">Colletotrichum gloeosporioides (strain Cg-14)</name>
    <name type="common">Anthracnose fungus</name>
    <name type="synonym">Glomerella cingulata</name>
    <dbReference type="NCBI Taxonomy" id="1237896"/>
    <lineage>
        <taxon>Eukaryota</taxon>
        <taxon>Fungi</taxon>
        <taxon>Dikarya</taxon>
        <taxon>Ascomycota</taxon>
        <taxon>Pezizomycotina</taxon>
        <taxon>Sordariomycetes</taxon>
        <taxon>Hypocreomycetidae</taxon>
        <taxon>Glomerellales</taxon>
        <taxon>Glomerellaceae</taxon>
        <taxon>Colletotrichum</taxon>
        <taxon>Colletotrichum gloeosporioides species complex</taxon>
    </lineage>
</organism>
<gene>
    <name evidence="1" type="ORF">CGLO_17368</name>
</gene>
<dbReference type="AlphaFoldDB" id="T0JTX7"/>
<dbReference type="Proteomes" id="UP000015530">
    <property type="component" value="Unassembled WGS sequence"/>
</dbReference>
<accession>T0JTX7</accession>
<evidence type="ECO:0000313" key="1">
    <source>
        <dbReference type="EMBL" id="EQB43933.1"/>
    </source>
</evidence>
<proteinExistence type="predicted"/>
<dbReference type="HOGENOM" id="CLU_1547431_0_0_1"/>
<sequence length="173" mass="19979">MTTAGFKSAVIPYYNEPSTVGAHPFRESGSIEIRIRGILMAFSYNFFIHNEEYFVEMDDDDSKNPELTVLTDYYKDFRFGDSPETEIQSLPLIVTCNLKVQGLALIEDAQRPGKYLRVGLFIRRRVWAVPDNYPEDHDIEEDSEWPDDAPEDYQDHLRSAFGGDKNMKETILI</sequence>
<dbReference type="OrthoDB" id="4799920at2759"/>
<comment type="caution">
    <text evidence="1">The sequence shown here is derived from an EMBL/GenBank/DDBJ whole genome shotgun (WGS) entry which is preliminary data.</text>
</comment>
<dbReference type="EMBL" id="AMYD01004144">
    <property type="protein sequence ID" value="EQB43933.1"/>
    <property type="molecule type" value="Genomic_DNA"/>
</dbReference>
<name>T0JTX7_COLGC</name>
<reference evidence="2" key="1">
    <citation type="journal article" date="2013" name="Mol. Plant Microbe Interact.">
        <title>Global aspects of pacC regulation of pathogenicity genes in Colletotrichum gloeosporioides as revealed by transcriptome analysis.</title>
        <authorList>
            <person name="Alkan N."/>
            <person name="Meng X."/>
            <person name="Friedlander G."/>
            <person name="Reuveni E."/>
            <person name="Sukno S."/>
            <person name="Sherman A."/>
            <person name="Thon M."/>
            <person name="Fluhr R."/>
            <person name="Prusky D."/>
        </authorList>
    </citation>
    <scope>NUCLEOTIDE SEQUENCE [LARGE SCALE GENOMIC DNA]</scope>
    <source>
        <strain evidence="2">Cg-14</strain>
    </source>
</reference>
<protein>
    <submittedName>
        <fullName evidence="1">Uncharacterized protein</fullName>
    </submittedName>
</protein>
<evidence type="ECO:0000313" key="2">
    <source>
        <dbReference type="Proteomes" id="UP000015530"/>
    </source>
</evidence>